<dbReference type="PANTHER" id="PTHR13362:SF2">
    <property type="entry name" value="SMALL RIBOSOMAL SUBUNIT PROTEIN MS33"/>
    <property type="match status" value="1"/>
</dbReference>
<evidence type="ECO:0000256" key="7">
    <source>
        <dbReference type="SAM" id="MobiDB-lite"/>
    </source>
</evidence>
<dbReference type="Pfam" id="PF08293">
    <property type="entry name" value="MRP-S33"/>
    <property type="match status" value="1"/>
</dbReference>
<dbReference type="PANTHER" id="PTHR13362">
    <property type="entry name" value="MITOCHONDRIAL RIBOSOMAL PROTEIN S33"/>
    <property type="match status" value="1"/>
</dbReference>
<evidence type="ECO:0000313" key="8">
    <source>
        <dbReference type="EMBL" id="KAJ8605160.1"/>
    </source>
</evidence>
<keyword evidence="5" id="KW-0687">Ribonucleoprotein</keyword>
<keyword evidence="9" id="KW-1185">Reference proteome</keyword>
<protein>
    <recommendedName>
        <fullName evidence="6">Small ribosomal subunit protein mS33</fullName>
    </recommendedName>
</protein>
<dbReference type="InterPro" id="IPR013219">
    <property type="entry name" value="Ribosomal_mS33"/>
</dbReference>
<dbReference type="GO" id="GO:1990904">
    <property type="term" value="C:ribonucleoprotein complex"/>
    <property type="evidence" value="ECO:0007669"/>
    <property type="project" value="UniProtKB-KW"/>
</dbReference>
<proteinExistence type="inferred from homology"/>
<evidence type="ECO:0000313" key="9">
    <source>
        <dbReference type="Proteomes" id="UP001230188"/>
    </source>
</evidence>
<evidence type="ECO:0000256" key="3">
    <source>
        <dbReference type="ARBA" id="ARBA00022980"/>
    </source>
</evidence>
<feature type="region of interest" description="Disordered" evidence="7">
    <location>
        <begin position="82"/>
        <end position="103"/>
    </location>
</feature>
<keyword evidence="3" id="KW-0689">Ribosomal protein</keyword>
<dbReference type="GO" id="GO:0005840">
    <property type="term" value="C:ribosome"/>
    <property type="evidence" value="ECO:0007669"/>
    <property type="project" value="UniProtKB-KW"/>
</dbReference>
<sequence length="103" mass="11820">MLLRIVRFASSARLDELGRAIFGTLPPSRVRTGNKLFRKRLKGPLFADYYFDVSGGDVHKIGREVIQGWLSDKQERRVEKLETLRRRGKGPPKKGQGKRAKKK</sequence>
<name>A0AAD7XQG3_9STRA</name>
<dbReference type="Proteomes" id="UP001230188">
    <property type="component" value="Unassembled WGS sequence"/>
</dbReference>
<evidence type="ECO:0000256" key="5">
    <source>
        <dbReference type="ARBA" id="ARBA00023274"/>
    </source>
</evidence>
<feature type="compositionally biased region" description="Basic residues" evidence="7">
    <location>
        <begin position="86"/>
        <end position="103"/>
    </location>
</feature>
<organism evidence="8 9">
    <name type="scientific">Chrysophaeum taylorii</name>
    <dbReference type="NCBI Taxonomy" id="2483200"/>
    <lineage>
        <taxon>Eukaryota</taxon>
        <taxon>Sar</taxon>
        <taxon>Stramenopiles</taxon>
        <taxon>Ochrophyta</taxon>
        <taxon>Pelagophyceae</taxon>
        <taxon>Pelagomonadales</taxon>
        <taxon>Pelagomonadaceae</taxon>
        <taxon>Chrysophaeum</taxon>
    </lineage>
</organism>
<comment type="similarity">
    <text evidence="2">Belongs to the mitochondrion-specific ribosomal protein mS33 family.</text>
</comment>
<keyword evidence="4" id="KW-0496">Mitochondrion</keyword>
<evidence type="ECO:0000256" key="1">
    <source>
        <dbReference type="ARBA" id="ARBA00004173"/>
    </source>
</evidence>
<comment type="subcellular location">
    <subcellularLocation>
        <location evidence="1">Mitochondrion</location>
    </subcellularLocation>
</comment>
<comment type="caution">
    <text evidence="8">The sequence shown here is derived from an EMBL/GenBank/DDBJ whole genome shotgun (WGS) entry which is preliminary data.</text>
</comment>
<gene>
    <name evidence="8" type="ORF">CTAYLR_000347</name>
</gene>
<evidence type="ECO:0000256" key="6">
    <source>
        <dbReference type="ARBA" id="ARBA00035132"/>
    </source>
</evidence>
<evidence type="ECO:0000256" key="2">
    <source>
        <dbReference type="ARBA" id="ARBA00008970"/>
    </source>
</evidence>
<evidence type="ECO:0000256" key="4">
    <source>
        <dbReference type="ARBA" id="ARBA00023128"/>
    </source>
</evidence>
<accession>A0AAD7XQG3</accession>
<dbReference type="AlphaFoldDB" id="A0AAD7XQG3"/>
<dbReference type="EMBL" id="JAQMWT010000317">
    <property type="protein sequence ID" value="KAJ8605160.1"/>
    <property type="molecule type" value="Genomic_DNA"/>
</dbReference>
<reference evidence="8" key="1">
    <citation type="submission" date="2023-01" db="EMBL/GenBank/DDBJ databases">
        <title>Metagenome sequencing of chrysophaentin producing Chrysophaeum taylorii.</title>
        <authorList>
            <person name="Davison J."/>
            <person name="Bewley C."/>
        </authorList>
    </citation>
    <scope>NUCLEOTIDE SEQUENCE</scope>
    <source>
        <strain evidence="8">NIES-1699</strain>
    </source>
</reference>
<dbReference type="GO" id="GO:0005739">
    <property type="term" value="C:mitochondrion"/>
    <property type="evidence" value="ECO:0007669"/>
    <property type="project" value="UniProtKB-SubCell"/>
</dbReference>